<dbReference type="Proteomes" id="UP000076842">
    <property type="component" value="Unassembled WGS sequence"/>
</dbReference>
<sequence>MTACPLVLGMPVVLTTNYDVESGIVNGTYGTLMGIRYQVDGQGQRHVTSCLIHTNDFKGPALAGLPAGQVPVMADETELQF</sequence>
<evidence type="ECO:0000313" key="2">
    <source>
        <dbReference type="Proteomes" id="UP000076842"/>
    </source>
</evidence>
<organism evidence="1 2">
    <name type="scientific">Calocera cornea HHB12733</name>
    <dbReference type="NCBI Taxonomy" id="1353952"/>
    <lineage>
        <taxon>Eukaryota</taxon>
        <taxon>Fungi</taxon>
        <taxon>Dikarya</taxon>
        <taxon>Basidiomycota</taxon>
        <taxon>Agaricomycotina</taxon>
        <taxon>Dacrymycetes</taxon>
        <taxon>Dacrymycetales</taxon>
        <taxon>Dacrymycetaceae</taxon>
        <taxon>Calocera</taxon>
    </lineage>
</organism>
<dbReference type="InParanoid" id="A0A165EQ17"/>
<accession>A0A165EQ17</accession>
<proteinExistence type="predicted"/>
<gene>
    <name evidence="1" type="ORF">CALCODRAFT_437412</name>
</gene>
<dbReference type="OrthoDB" id="432234at2759"/>
<dbReference type="AlphaFoldDB" id="A0A165EQ17"/>
<evidence type="ECO:0000313" key="1">
    <source>
        <dbReference type="EMBL" id="KZT55305.1"/>
    </source>
</evidence>
<keyword evidence="2" id="KW-1185">Reference proteome</keyword>
<dbReference type="EMBL" id="KV423997">
    <property type="protein sequence ID" value="KZT55305.1"/>
    <property type="molecule type" value="Genomic_DNA"/>
</dbReference>
<feature type="non-terminal residue" evidence="1">
    <location>
        <position position="81"/>
    </location>
</feature>
<reference evidence="1 2" key="1">
    <citation type="journal article" date="2016" name="Mol. Biol. Evol.">
        <title>Comparative Genomics of Early-Diverging Mushroom-Forming Fungi Provides Insights into the Origins of Lignocellulose Decay Capabilities.</title>
        <authorList>
            <person name="Nagy L.G."/>
            <person name="Riley R."/>
            <person name="Tritt A."/>
            <person name="Adam C."/>
            <person name="Daum C."/>
            <person name="Floudas D."/>
            <person name="Sun H."/>
            <person name="Yadav J.S."/>
            <person name="Pangilinan J."/>
            <person name="Larsson K.H."/>
            <person name="Matsuura K."/>
            <person name="Barry K."/>
            <person name="Labutti K."/>
            <person name="Kuo R."/>
            <person name="Ohm R.A."/>
            <person name="Bhattacharya S.S."/>
            <person name="Shirouzu T."/>
            <person name="Yoshinaga Y."/>
            <person name="Martin F.M."/>
            <person name="Grigoriev I.V."/>
            <person name="Hibbett D.S."/>
        </authorList>
    </citation>
    <scope>NUCLEOTIDE SEQUENCE [LARGE SCALE GENOMIC DNA]</scope>
    <source>
        <strain evidence="1 2">HHB12733</strain>
    </source>
</reference>
<name>A0A165EQ17_9BASI</name>
<protein>
    <submittedName>
        <fullName evidence="1">Uncharacterized protein</fullName>
    </submittedName>
</protein>